<name>A0A1H3DNM7_9EURY</name>
<dbReference type="InterPro" id="IPR023210">
    <property type="entry name" value="NADP_OxRdtase_dom"/>
</dbReference>
<dbReference type="Pfam" id="PF00248">
    <property type="entry name" value="Aldo_ket_red"/>
    <property type="match status" value="1"/>
</dbReference>
<proteinExistence type="predicted"/>
<dbReference type="InterPro" id="IPR050523">
    <property type="entry name" value="AKR_Detox_Biosynth"/>
</dbReference>
<dbReference type="Proteomes" id="UP000199079">
    <property type="component" value="Unassembled WGS sequence"/>
</dbReference>
<dbReference type="OrthoDB" id="7236at2157"/>
<sequence>MEYTTLGDTGMEVSRICLGCMSFGSSDWREWVLDEAESRPIIERAIDLGINFFDTANVYSNGESERVLGNALEEYDRDGQVVATKVYGEMDETNPNAGGLSRKAIEQELSNSLDRLGMDTIDLYQTHRWDYDAPIDETLRALDDAVRRNQVRYIGTSSQWAHQFSRALHTSDELGLERFQTMQNHYNLAYREEEREMLPLCDREGIGVIPWSPLARGFLTRPHEEFLETTRGKYMNDGRFADRIDTYRANGGDEINDRVAELAAEKGVTMAQIALAWLLHQEPVDAPIVGTTSVDHLEDAVEALDIDLSKSDRAYLEEPYGPVAVNGHE</sequence>
<keyword evidence="4" id="KW-1185">Reference proteome</keyword>
<dbReference type="CDD" id="cd19079">
    <property type="entry name" value="AKR_EcYajO-like"/>
    <property type="match status" value="1"/>
</dbReference>
<gene>
    <name evidence="3" type="ORF">SAMN05216564_10155</name>
</gene>
<evidence type="ECO:0000313" key="4">
    <source>
        <dbReference type="Proteomes" id="UP000199079"/>
    </source>
</evidence>
<dbReference type="PRINTS" id="PR00069">
    <property type="entry name" value="ALDKETRDTASE"/>
</dbReference>
<keyword evidence="1" id="KW-0560">Oxidoreductase</keyword>
<evidence type="ECO:0000256" key="1">
    <source>
        <dbReference type="ARBA" id="ARBA00023002"/>
    </source>
</evidence>
<dbReference type="SUPFAM" id="SSF51430">
    <property type="entry name" value="NAD(P)-linked oxidoreductase"/>
    <property type="match status" value="1"/>
</dbReference>
<evidence type="ECO:0000313" key="3">
    <source>
        <dbReference type="EMBL" id="SDX67239.1"/>
    </source>
</evidence>
<dbReference type="InterPro" id="IPR036812">
    <property type="entry name" value="NAD(P)_OxRdtase_dom_sf"/>
</dbReference>
<accession>A0A1H3DNM7</accession>
<dbReference type="AlphaFoldDB" id="A0A1H3DNM7"/>
<dbReference type="Gene3D" id="3.20.20.100">
    <property type="entry name" value="NADP-dependent oxidoreductase domain"/>
    <property type="match status" value="1"/>
</dbReference>
<reference evidence="4" key="1">
    <citation type="submission" date="2016-10" db="EMBL/GenBank/DDBJ databases">
        <authorList>
            <person name="Varghese N."/>
            <person name="Submissions S."/>
        </authorList>
    </citation>
    <scope>NUCLEOTIDE SEQUENCE [LARGE SCALE GENOMIC DNA]</scope>
    <source>
        <strain evidence="4">DC30,IBRC 10041,KCTC 4046</strain>
    </source>
</reference>
<dbReference type="FunFam" id="3.20.20.100:FF:000004">
    <property type="entry name" value="Oxidoreductase, aldo/keto reductase"/>
    <property type="match status" value="1"/>
</dbReference>
<dbReference type="PANTHER" id="PTHR43364:SF4">
    <property type="entry name" value="NAD(P)-LINKED OXIDOREDUCTASE SUPERFAMILY PROTEIN"/>
    <property type="match status" value="1"/>
</dbReference>
<feature type="domain" description="NADP-dependent oxidoreductase" evidence="2">
    <location>
        <begin position="15"/>
        <end position="318"/>
    </location>
</feature>
<dbReference type="GO" id="GO:0005829">
    <property type="term" value="C:cytosol"/>
    <property type="evidence" value="ECO:0007669"/>
    <property type="project" value="UniProtKB-ARBA"/>
</dbReference>
<dbReference type="InterPro" id="IPR020471">
    <property type="entry name" value="AKR"/>
</dbReference>
<dbReference type="RefSeq" id="WP_092730175.1">
    <property type="nucleotide sequence ID" value="NZ_FNPC01000001.1"/>
</dbReference>
<dbReference type="PANTHER" id="PTHR43364">
    <property type="entry name" value="NADH-SPECIFIC METHYLGLYOXAL REDUCTASE-RELATED"/>
    <property type="match status" value="1"/>
</dbReference>
<protein>
    <submittedName>
        <fullName evidence="3">Predicted oxidoreductase</fullName>
    </submittedName>
</protein>
<evidence type="ECO:0000259" key="2">
    <source>
        <dbReference type="Pfam" id="PF00248"/>
    </source>
</evidence>
<dbReference type="EMBL" id="FNPC01000001">
    <property type="protein sequence ID" value="SDX67239.1"/>
    <property type="molecule type" value="Genomic_DNA"/>
</dbReference>
<dbReference type="GO" id="GO:0016491">
    <property type="term" value="F:oxidoreductase activity"/>
    <property type="evidence" value="ECO:0007669"/>
    <property type="project" value="UniProtKB-KW"/>
</dbReference>
<organism evidence="3 4">
    <name type="scientific">Halopenitus persicus</name>
    <dbReference type="NCBI Taxonomy" id="1048396"/>
    <lineage>
        <taxon>Archaea</taxon>
        <taxon>Methanobacteriati</taxon>
        <taxon>Methanobacteriota</taxon>
        <taxon>Stenosarchaea group</taxon>
        <taxon>Halobacteria</taxon>
        <taxon>Halobacteriales</taxon>
        <taxon>Haloferacaceae</taxon>
        <taxon>Halopenitus</taxon>
    </lineage>
</organism>